<accession>A0A367RZE3</accession>
<dbReference type="Proteomes" id="UP000252085">
    <property type="component" value="Unassembled WGS sequence"/>
</dbReference>
<comment type="caution">
    <text evidence="1">The sequence shown here is derived from an EMBL/GenBank/DDBJ whole genome shotgun (WGS) entry which is preliminary data.</text>
</comment>
<evidence type="ECO:0000313" key="1">
    <source>
        <dbReference type="EMBL" id="RCJ41074.1"/>
    </source>
</evidence>
<name>A0A367RZE3_NOSPU</name>
<sequence>MDVLGRPMSQNKAVHLMDNEKPGQTTWFTLCGRKIRATHALPLQKFDAGENCCTVCVKMQRSNSLLHQRLNAA</sequence>
<reference evidence="1 2" key="1">
    <citation type="submission" date="2016-04" db="EMBL/GenBank/DDBJ databases">
        <authorList>
            <person name="Evans L.H."/>
            <person name="Alamgir A."/>
            <person name="Owens N."/>
            <person name="Weber N.D."/>
            <person name="Virtaneva K."/>
            <person name="Barbian K."/>
            <person name="Babar A."/>
            <person name="Rosenke K."/>
        </authorList>
    </citation>
    <scope>NUCLEOTIDE SEQUENCE [LARGE SCALE GENOMIC DNA]</scope>
    <source>
        <strain evidence="1">NIES-2108</strain>
    </source>
</reference>
<proteinExistence type="predicted"/>
<dbReference type="EMBL" id="LXQE01000036">
    <property type="protein sequence ID" value="RCJ41074.1"/>
    <property type="molecule type" value="Genomic_DNA"/>
</dbReference>
<evidence type="ECO:0000313" key="2">
    <source>
        <dbReference type="Proteomes" id="UP000252085"/>
    </source>
</evidence>
<gene>
    <name evidence="1" type="ORF">A6769_38940</name>
</gene>
<organism evidence="1 2">
    <name type="scientific">Nostoc punctiforme NIES-2108</name>
    <dbReference type="NCBI Taxonomy" id="1356359"/>
    <lineage>
        <taxon>Bacteria</taxon>
        <taxon>Bacillati</taxon>
        <taxon>Cyanobacteriota</taxon>
        <taxon>Cyanophyceae</taxon>
        <taxon>Nostocales</taxon>
        <taxon>Nostocaceae</taxon>
        <taxon>Nostoc</taxon>
    </lineage>
</organism>
<protein>
    <submittedName>
        <fullName evidence="1">Uncharacterized protein</fullName>
    </submittedName>
</protein>
<dbReference type="AlphaFoldDB" id="A0A367RZE3"/>